<organism evidence="1 2">
    <name type="scientific">Molossus molossus</name>
    <name type="common">Pallas' mastiff bat</name>
    <name type="synonym">Vespertilio molossus</name>
    <dbReference type="NCBI Taxonomy" id="27622"/>
    <lineage>
        <taxon>Eukaryota</taxon>
        <taxon>Metazoa</taxon>
        <taxon>Chordata</taxon>
        <taxon>Craniata</taxon>
        <taxon>Vertebrata</taxon>
        <taxon>Euteleostomi</taxon>
        <taxon>Mammalia</taxon>
        <taxon>Eutheria</taxon>
        <taxon>Laurasiatheria</taxon>
        <taxon>Chiroptera</taxon>
        <taxon>Yangochiroptera</taxon>
        <taxon>Molossidae</taxon>
        <taxon>Molossus</taxon>
    </lineage>
</organism>
<dbReference type="EMBL" id="JACASF010000030">
    <property type="protein sequence ID" value="KAF6398598.1"/>
    <property type="molecule type" value="Genomic_DNA"/>
</dbReference>
<reference evidence="1 2" key="1">
    <citation type="journal article" date="2020" name="Nature">
        <title>Six reference-quality genomes reveal evolution of bat adaptations.</title>
        <authorList>
            <person name="Jebb D."/>
            <person name="Huang Z."/>
            <person name="Pippel M."/>
            <person name="Hughes G.M."/>
            <person name="Lavrichenko K."/>
            <person name="Devanna P."/>
            <person name="Winkler S."/>
            <person name="Jermiin L.S."/>
            <person name="Skirmuntt E.C."/>
            <person name="Katzourakis A."/>
            <person name="Burkitt-Gray L."/>
            <person name="Ray D.A."/>
            <person name="Sullivan K.A.M."/>
            <person name="Roscito J.G."/>
            <person name="Kirilenko B.M."/>
            <person name="Davalos L.M."/>
            <person name="Corthals A.P."/>
            <person name="Power M.L."/>
            <person name="Jones G."/>
            <person name="Ransome R.D."/>
            <person name="Dechmann D.K.N."/>
            <person name="Locatelli A.G."/>
            <person name="Puechmaille S.J."/>
            <person name="Fedrigo O."/>
            <person name="Jarvis E.D."/>
            <person name="Hiller M."/>
            <person name="Vernes S.C."/>
            <person name="Myers E.W."/>
            <person name="Teeling E.C."/>
        </authorList>
    </citation>
    <scope>NUCLEOTIDE SEQUENCE [LARGE SCALE GENOMIC DNA]</scope>
    <source>
        <strain evidence="1">MMolMol1</strain>
        <tissue evidence="1">Muscle</tissue>
    </source>
</reference>
<gene>
    <name evidence="1" type="ORF">HJG59_010443</name>
</gene>
<name>A0A7J8BIR8_MOLMO</name>
<evidence type="ECO:0000313" key="1">
    <source>
        <dbReference type="EMBL" id="KAF6398598.1"/>
    </source>
</evidence>
<dbReference type="InParanoid" id="A0A7J8BIR8"/>
<sequence>MSVLLVRDNKQSLWHKVKERLYNELSSLLNYNGICKKLLFCHHQMLSYLQMGSLICLTAYLHQSHPHNQPMPSQSQCHQSQWEEVSGQQLRTKTSSGNAIATVGDKRFKRINLDESLQGQ</sequence>
<dbReference type="AlphaFoldDB" id="A0A7J8BIR8"/>
<keyword evidence="2" id="KW-1185">Reference proteome</keyword>
<protein>
    <submittedName>
        <fullName evidence="1">Uncharacterized protein</fullName>
    </submittedName>
</protein>
<evidence type="ECO:0000313" key="2">
    <source>
        <dbReference type="Proteomes" id="UP000550707"/>
    </source>
</evidence>
<dbReference type="Proteomes" id="UP000550707">
    <property type="component" value="Unassembled WGS sequence"/>
</dbReference>
<accession>A0A7J8BIR8</accession>
<comment type="caution">
    <text evidence="1">The sequence shown here is derived from an EMBL/GenBank/DDBJ whole genome shotgun (WGS) entry which is preliminary data.</text>
</comment>
<proteinExistence type="predicted"/>